<dbReference type="SUPFAM" id="SSF54913">
    <property type="entry name" value="GlnB-like"/>
    <property type="match status" value="1"/>
</dbReference>
<proteinExistence type="predicted"/>
<accession>A0A7X3MGV3</accession>
<dbReference type="RefSeq" id="WP_159751312.1">
    <property type="nucleotide sequence ID" value="NZ_CASSPE010000285.1"/>
</dbReference>
<evidence type="ECO:0000313" key="2">
    <source>
        <dbReference type="Proteomes" id="UP000460412"/>
    </source>
</evidence>
<dbReference type="InterPro" id="IPR011322">
    <property type="entry name" value="N-reg_PII-like_a/b"/>
</dbReference>
<dbReference type="Pfam" id="PF00543">
    <property type="entry name" value="P-II"/>
    <property type="match status" value="1"/>
</dbReference>
<name>A0A7X3MGV3_9FIRM</name>
<dbReference type="InterPro" id="IPR002187">
    <property type="entry name" value="N-reg_PII"/>
</dbReference>
<protein>
    <submittedName>
        <fullName evidence="1">P-II family nitrogen regulator</fullName>
    </submittedName>
</protein>
<organism evidence="1 2">
    <name type="scientific">Sporofaciens musculi</name>
    <dbReference type="NCBI Taxonomy" id="2681861"/>
    <lineage>
        <taxon>Bacteria</taxon>
        <taxon>Bacillati</taxon>
        <taxon>Bacillota</taxon>
        <taxon>Clostridia</taxon>
        <taxon>Lachnospirales</taxon>
        <taxon>Lachnospiraceae</taxon>
        <taxon>Sporofaciens</taxon>
    </lineage>
</organism>
<evidence type="ECO:0000313" key="1">
    <source>
        <dbReference type="EMBL" id="MXP76144.1"/>
    </source>
</evidence>
<dbReference type="Gene3D" id="3.30.70.120">
    <property type="match status" value="1"/>
</dbReference>
<dbReference type="InterPro" id="IPR015867">
    <property type="entry name" value="N-reg_PII/ATP_PRibTrfase_C"/>
</dbReference>
<dbReference type="GO" id="GO:0006808">
    <property type="term" value="P:regulation of nitrogen utilization"/>
    <property type="evidence" value="ECO:0007669"/>
    <property type="project" value="InterPro"/>
</dbReference>
<dbReference type="EMBL" id="WUQX01000001">
    <property type="protein sequence ID" value="MXP76144.1"/>
    <property type="molecule type" value="Genomic_DNA"/>
</dbReference>
<dbReference type="Proteomes" id="UP000460412">
    <property type="component" value="Unassembled WGS sequence"/>
</dbReference>
<keyword evidence="2" id="KW-1185">Reference proteome</keyword>
<dbReference type="PROSITE" id="PS51343">
    <property type="entry name" value="PII_GLNB_DOM"/>
    <property type="match status" value="1"/>
</dbReference>
<dbReference type="GO" id="GO:0030234">
    <property type="term" value="F:enzyme regulator activity"/>
    <property type="evidence" value="ECO:0007669"/>
    <property type="project" value="InterPro"/>
</dbReference>
<reference evidence="1 2" key="1">
    <citation type="submission" date="2019-12" db="EMBL/GenBank/DDBJ databases">
        <title>Sporaefaciens musculi gen. nov., sp. nov., a novel bacterium isolated from the caecum of an obese mouse.</title>
        <authorList>
            <person name="Rasmussen T.S."/>
            <person name="Streidl T."/>
            <person name="Hitch T.C.A."/>
            <person name="Wortmann E."/>
            <person name="Deptula P."/>
            <person name="Hansen M."/>
            <person name="Nielsen D.S."/>
            <person name="Clavel T."/>
            <person name="Vogensen F.K."/>
        </authorList>
    </citation>
    <scope>NUCLEOTIDE SEQUENCE [LARGE SCALE GENOMIC DNA]</scope>
    <source>
        <strain evidence="1 2">WCA-9-b2</strain>
    </source>
</reference>
<dbReference type="AlphaFoldDB" id="A0A7X3MGV3"/>
<sequence length="227" mass="24915">MNSVFMLGIIANRGIREKFIQFFKLHNIHVTLTVLGEGTANSAILDYLGMEATQKTLYFAFVTWDTWKLLKKDLYAQVKIDVPGRGIAFLIPLSSIGGKTRLKYLTVGQELSIEEESTLQNTDYELLITIANSGYIETIMDAARSANAPGGTVIHAKGTGAKHAKRFLGISLAEEKEMIFIVVRKQQKNGIMKAIMEQAGTQSPAGGIIFSLPVTSTAGLRMLEEDT</sequence>
<comment type="caution">
    <text evidence="1">The sequence shown here is derived from an EMBL/GenBank/DDBJ whole genome shotgun (WGS) entry which is preliminary data.</text>
</comment>
<gene>
    <name evidence="1" type="ORF">GN277_12295</name>
</gene>
<dbReference type="SMART" id="SM00938">
    <property type="entry name" value="P-II"/>
    <property type="match status" value="1"/>
</dbReference>